<dbReference type="RefSeq" id="WP_270680207.1">
    <property type="nucleotide sequence ID" value="NZ_JAQFWP010000058.1"/>
</dbReference>
<evidence type="ECO:0000313" key="2">
    <source>
        <dbReference type="EMBL" id="MDA2807580.1"/>
    </source>
</evidence>
<keyword evidence="1" id="KW-0812">Transmembrane</keyword>
<gene>
    <name evidence="2" type="ORF">O4U47_23930</name>
</gene>
<dbReference type="EMBL" id="JAQFWP010000058">
    <property type="protein sequence ID" value="MDA2807580.1"/>
    <property type="molecule type" value="Genomic_DNA"/>
</dbReference>
<keyword evidence="3" id="KW-1185">Reference proteome</keyword>
<organism evidence="2 3">
    <name type="scientific">Nocardiopsis suaedae</name>
    <dbReference type="NCBI Taxonomy" id="3018444"/>
    <lineage>
        <taxon>Bacteria</taxon>
        <taxon>Bacillati</taxon>
        <taxon>Actinomycetota</taxon>
        <taxon>Actinomycetes</taxon>
        <taxon>Streptosporangiales</taxon>
        <taxon>Nocardiopsidaceae</taxon>
        <taxon>Nocardiopsis</taxon>
    </lineage>
</organism>
<feature type="transmembrane region" description="Helical" evidence="1">
    <location>
        <begin position="208"/>
        <end position="229"/>
    </location>
</feature>
<feature type="transmembrane region" description="Helical" evidence="1">
    <location>
        <begin position="235"/>
        <end position="254"/>
    </location>
</feature>
<keyword evidence="1" id="KW-1133">Transmembrane helix</keyword>
<feature type="transmembrane region" description="Helical" evidence="1">
    <location>
        <begin position="20"/>
        <end position="43"/>
    </location>
</feature>
<name>A0ABT4TSC2_9ACTN</name>
<keyword evidence="1" id="KW-0472">Membrane</keyword>
<accession>A0ABT4TSC2</accession>
<evidence type="ECO:0008006" key="4">
    <source>
        <dbReference type="Google" id="ProtNLM"/>
    </source>
</evidence>
<protein>
    <recommendedName>
        <fullName evidence="4">DUF4239 domain-containing protein</fullName>
    </recommendedName>
</protein>
<evidence type="ECO:0000256" key="1">
    <source>
        <dbReference type="SAM" id="Phobius"/>
    </source>
</evidence>
<feature type="transmembrane region" description="Helical" evidence="1">
    <location>
        <begin position="63"/>
        <end position="83"/>
    </location>
</feature>
<sequence length="325" mass="35022">MNTLLEVGLGSAERILGSRFLLAFLLPVVLAAGASGALAMAAADASPGDALRAWQGFSASSQLMAALWAVLSLVGAAYLLALFHLPFLRLLEGYWPETALLDGLRERRTERHRRAAEERWRQVAELHAKQEHTRASALAGELAARYPPRPHLADGCLPTALGNRLRAMEFYPLDRYGIDSVVIWPRLVPLLPPEATARVTSARTSLDVAVTLLGLSAVFGTAWPLVLLVLEGPGLLAALSLLAWLLAWGAYRAALQAATAYGQEVAVVFDLHRTALPRHLGFAVPVNPAEERRMWDDLAQFYLRNLPLPDRSAHGGAAAGGLGAQ</sequence>
<evidence type="ECO:0000313" key="3">
    <source>
        <dbReference type="Proteomes" id="UP001165685"/>
    </source>
</evidence>
<dbReference type="Proteomes" id="UP001165685">
    <property type="component" value="Unassembled WGS sequence"/>
</dbReference>
<comment type="caution">
    <text evidence="2">The sequence shown here is derived from an EMBL/GenBank/DDBJ whole genome shotgun (WGS) entry which is preliminary data.</text>
</comment>
<reference evidence="2" key="1">
    <citation type="submission" date="2023-01" db="EMBL/GenBank/DDBJ databases">
        <title>Draft genome sequence of Nocardiopsis sp. LSu2-4 isolated from halophytes.</title>
        <authorList>
            <person name="Duangmal K."/>
            <person name="Chantavorakit T."/>
        </authorList>
    </citation>
    <scope>NUCLEOTIDE SEQUENCE</scope>
    <source>
        <strain evidence="2">LSu2-4</strain>
    </source>
</reference>
<proteinExistence type="predicted"/>